<name>A0A832ZX83_CALS0</name>
<keyword evidence="3" id="KW-0663">Pyridoxal phosphate</keyword>
<dbReference type="InterPro" id="IPR015421">
    <property type="entry name" value="PyrdxlP-dep_Trfase_major"/>
</dbReference>
<evidence type="ECO:0000256" key="2">
    <source>
        <dbReference type="ARBA" id="ARBA00001933"/>
    </source>
</evidence>
<comment type="caution">
    <text evidence="5">The sequence shown here is derived from an EMBL/GenBank/DDBJ whole genome shotgun (WGS) entry which is preliminary data.</text>
</comment>
<dbReference type="PANTHER" id="PTHR43713:SF3">
    <property type="entry name" value="GLUTAMATE-1-SEMIALDEHYDE 2,1-AMINOMUTASE 1, CHLOROPLASTIC-RELATED"/>
    <property type="match status" value="1"/>
</dbReference>
<dbReference type="InterPro" id="IPR005814">
    <property type="entry name" value="Aminotrans_3"/>
</dbReference>
<keyword evidence="4" id="KW-0413">Isomerase</keyword>
<gene>
    <name evidence="5" type="ORF">EYH45_08180</name>
</gene>
<dbReference type="GO" id="GO:0042286">
    <property type="term" value="F:glutamate-1-semialdehyde 2,1-aminomutase activity"/>
    <property type="evidence" value="ECO:0007669"/>
    <property type="project" value="UniProtKB-EC"/>
</dbReference>
<dbReference type="AlphaFoldDB" id="A0A832ZX83"/>
<dbReference type="Proteomes" id="UP000608579">
    <property type="component" value="Unassembled WGS sequence"/>
</dbReference>
<dbReference type="GO" id="GO:0008483">
    <property type="term" value="F:transaminase activity"/>
    <property type="evidence" value="ECO:0007669"/>
    <property type="project" value="UniProtKB-KW"/>
</dbReference>
<comment type="cofactor">
    <cofactor evidence="2">
        <name>pyridoxal 5'-phosphate</name>
        <dbReference type="ChEBI" id="CHEBI:597326"/>
    </cofactor>
</comment>
<evidence type="ECO:0000256" key="4">
    <source>
        <dbReference type="ARBA" id="ARBA00023235"/>
    </source>
</evidence>
<dbReference type="InterPro" id="IPR015422">
    <property type="entry name" value="PyrdxlP-dep_Trfase_small"/>
</dbReference>
<dbReference type="EMBL" id="DQVM01000164">
    <property type="protein sequence ID" value="HIQ30518.1"/>
    <property type="molecule type" value="Genomic_DNA"/>
</dbReference>
<dbReference type="PANTHER" id="PTHR43713">
    <property type="entry name" value="GLUTAMATE-1-SEMIALDEHYDE 2,1-AMINOMUTASE"/>
    <property type="match status" value="1"/>
</dbReference>
<evidence type="ECO:0000313" key="5">
    <source>
        <dbReference type="EMBL" id="HIQ30518.1"/>
    </source>
</evidence>
<evidence type="ECO:0000256" key="1">
    <source>
        <dbReference type="ARBA" id="ARBA00001579"/>
    </source>
</evidence>
<keyword evidence="5" id="KW-0032">Aminotransferase</keyword>
<feature type="non-terminal residue" evidence="5">
    <location>
        <position position="138"/>
    </location>
</feature>
<keyword evidence="5" id="KW-0808">Transferase</keyword>
<dbReference type="GO" id="GO:0030170">
    <property type="term" value="F:pyridoxal phosphate binding"/>
    <property type="evidence" value="ECO:0007669"/>
    <property type="project" value="InterPro"/>
</dbReference>
<comment type="catalytic activity">
    <reaction evidence="1">
        <text>(S)-4-amino-5-oxopentanoate = 5-aminolevulinate</text>
        <dbReference type="Rhea" id="RHEA:14265"/>
        <dbReference type="ChEBI" id="CHEBI:57501"/>
        <dbReference type="ChEBI" id="CHEBI:356416"/>
        <dbReference type="EC" id="5.4.3.8"/>
    </reaction>
</comment>
<dbReference type="InterPro" id="IPR015424">
    <property type="entry name" value="PyrdxlP-dep_Trfase"/>
</dbReference>
<proteinExistence type="predicted"/>
<dbReference type="SUPFAM" id="SSF53383">
    <property type="entry name" value="PLP-dependent transferases"/>
    <property type="match status" value="1"/>
</dbReference>
<protein>
    <submittedName>
        <fullName evidence="5">Aminotransferase class III-fold pyridoxal phosphate-dependent enzyme</fullName>
    </submittedName>
</protein>
<evidence type="ECO:0000313" key="6">
    <source>
        <dbReference type="Proteomes" id="UP000608579"/>
    </source>
</evidence>
<accession>A0A832ZX83</accession>
<dbReference type="Pfam" id="PF00202">
    <property type="entry name" value="Aminotran_3"/>
    <property type="match status" value="1"/>
</dbReference>
<sequence length="138" mass="15056">MNSWSYSRSRELYKKAQKTLVAGVNSPARAFKSVEHEPIVIASADGPYLTDVDGNRYVDLICSWGAQILGHCNEAVVAALSEQVGKGVSYGLTSEKEIELAEIITSVFRSVERIRFVNSGTEATATAIRIARGYTGRK</sequence>
<reference evidence="5" key="1">
    <citation type="journal article" date="2020" name="ISME J.">
        <title>Gammaproteobacteria mediating utilization of methyl-, sulfur- and petroleum organic compounds in deep ocean hydrothermal plumes.</title>
        <authorList>
            <person name="Zhou Z."/>
            <person name="Liu Y."/>
            <person name="Pan J."/>
            <person name="Cron B.R."/>
            <person name="Toner B.M."/>
            <person name="Anantharaman K."/>
            <person name="Breier J.A."/>
            <person name="Dick G.J."/>
            <person name="Li M."/>
        </authorList>
    </citation>
    <scope>NUCLEOTIDE SEQUENCE</scope>
    <source>
        <strain evidence="5">SZUA-1515</strain>
    </source>
</reference>
<evidence type="ECO:0000256" key="3">
    <source>
        <dbReference type="ARBA" id="ARBA00022898"/>
    </source>
</evidence>
<organism evidence="5 6">
    <name type="scientific">Caldiarchaeum subterraneum</name>
    <dbReference type="NCBI Taxonomy" id="311458"/>
    <lineage>
        <taxon>Archaea</taxon>
        <taxon>Nitrososphaerota</taxon>
        <taxon>Candidatus Caldarchaeales</taxon>
        <taxon>Candidatus Caldarchaeaceae</taxon>
        <taxon>Candidatus Caldarchaeum</taxon>
    </lineage>
</organism>
<dbReference type="Gene3D" id="3.90.1150.10">
    <property type="entry name" value="Aspartate Aminotransferase, domain 1"/>
    <property type="match status" value="1"/>
</dbReference>
<dbReference type="Gene3D" id="3.40.640.10">
    <property type="entry name" value="Type I PLP-dependent aspartate aminotransferase-like (Major domain)"/>
    <property type="match status" value="1"/>
</dbReference>